<dbReference type="GO" id="GO:0071277">
    <property type="term" value="P:cellular response to calcium ion"/>
    <property type="evidence" value="ECO:0007669"/>
    <property type="project" value="TreeGrafter"/>
</dbReference>
<dbReference type="InterPro" id="IPR010734">
    <property type="entry name" value="Copine_C"/>
</dbReference>
<dbReference type="PROSITE" id="PS50004">
    <property type="entry name" value="C2"/>
    <property type="match status" value="1"/>
</dbReference>
<reference evidence="4" key="1">
    <citation type="submission" date="2019-06" db="EMBL/GenBank/DDBJ databases">
        <authorList>
            <person name="Zheng W."/>
        </authorList>
    </citation>
    <scope>NUCLEOTIDE SEQUENCE</scope>
    <source>
        <strain evidence="4">QDHG01</strain>
    </source>
</reference>
<evidence type="ECO:0000256" key="1">
    <source>
        <dbReference type="ARBA" id="ARBA00009048"/>
    </source>
</evidence>
<feature type="domain" description="VWFA" evidence="3">
    <location>
        <begin position="287"/>
        <end position="506"/>
    </location>
</feature>
<dbReference type="Proteomes" id="UP000785679">
    <property type="component" value="Unassembled WGS sequence"/>
</dbReference>
<accession>A0A8J8NUC8</accession>
<proteinExistence type="inferred from homology"/>
<dbReference type="Pfam" id="PF00168">
    <property type="entry name" value="C2"/>
    <property type="match status" value="1"/>
</dbReference>
<dbReference type="OrthoDB" id="308084at2759"/>
<dbReference type="PANTHER" id="PTHR10857">
    <property type="entry name" value="COPINE"/>
    <property type="match status" value="1"/>
</dbReference>
<dbReference type="PANTHER" id="PTHR10857:SF106">
    <property type="entry name" value="C2 DOMAIN-CONTAINING PROTEIN"/>
    <property type="match status" value="1"/>
</dbReference>
<dbReference type="SUPFAM" id="SSF53300">
    <property type="entry name" value="vWA-like"/>
    <property type="match status" value="1"/>
</dbReference>
<organism evidence="4 5">
    <name type="scientific">Halteria grandinella</name>
    <dbReference type="NCBI Taxonomy" id="5974"/>
    <lineage>
        <taxon>Eukaryota</taxon>
        <taxon>Sar</taxon>
        <taxon>Alveolata</taxon>
        <taxon>Ciliophora</taxon>
        <taxon>Intramacronucleata</taxon>
        <taxon>Spirotrichea</taxon>
        <taxon>Stichotrichia</taxon>
        <taxon>Sporadotrichida</taxon>
        <taxon>Halteriidae</taxon>
        <taxon>Halteria</taxon>
    </lineage>
</organism>
<dbReference type="SMART" id="SM00327">
    <property type="entry name" value="VWA"/>
    <property type="match status" value="1"/>
</dbReference>
<dbReference type="PROSITE" id="PS50234">
    <property type="entry name" value="VWFA"/>
    <property type="match status" value="1"/>
</dbReference>
<protein>
    <recommendedName>
        <fullName evidence="6">Copine family protein</fullName>
    </recommendedName>
</protein>
<evidence type="ECO:0008006" key="6">
    <source>
        <dbReference type="Google" id="ProtNLM"/>
    </source>
</evidence>
<sequence>MGGPSNKIQLSISCRNLVDLDTFSKSDPEVHVYMRDAKGKGYTLVGKTEMILNNLNPDFTKTFTLDYYFEKEQWIKFEVYDVDNTSLEHIGNSETTIAKLMTANKQTFIGDLTLPGGTASRGKIVVRADSVAMSNDEVSFTVRAEIQGQGGWCCGMDNPYLLISRARSGEIDSGIQQRDFMRVFQSPNVPASIRPVFGAHKMKMQQLCNSDMNLPVKFQVCNYRQAGNHPLYGEFVSTLSELSSHANSQFPLKNAQGQATGTIYFNNFTIIHRPSFVEYLRSGWFINMSVAIDFTASNGELFEPTSLHRQYPDGRRNDYEEAIFSVGSILEPYAFDRKFALFGFGGIPRFAGSSAVSHCFNLSGQPDPVVQGFATMFELYKKAVVGTGLSGPTYFAKVLQIVLDYMKANIQQQMYHILLILTDGAIHDMRETKDLIVECSKYPLSVIIVGIGNADFSNMIALDGDDVVLRNSRGEPTQRDIVQFVQFNDYKNGDFGLLAEEVLKEVPDQMVGYMLSKGIMPQQQPLMSQNTLQRFL</sequence>
<dbReference type="Pfam" id="PF07002">
    <property type="entry name" value="Copine"/>
    <property type="match status" value="1"/>
</dbReference>
<comment type="similarity">
    <text evidence="1">Belongs to the copine family.</text>
</comment>
<dbReference type="InterPro" id="IPR035892">
    <property type="entry name" value="C2_domain_sf"/>
</dbReference>
<dbReference type="GO" id="GO:0005886">
    <property type="term" value="C:plasma membrane"/>
    <property type="evidence" value="ECO:0007669"/>
    <property type="project" value="TreeGrafter"/>
</dbReference>
<dbReference type="InterPro" id="IPR002035">
    <property type="entry name" value="VWF_A"/>
</dbReference>
<dbReference type="SMART" id="SM00239">
    <property type="entry name" value="C2"/>
    <property type="match status" value="1"/>
</dbReference>
<feature type="domain" description="C2" evidence="2">
    <location>
        <begin position="1"/>
        <end position="110"/>
    </location>
</feature>
<dbReference type="GO" id="GO:0005544">
    <property type="term" value="F:calcium-dependent phospholipid binding"/>
    <property type="evidence" value="ECO:0007669"/>
    <property type="project" value="InterPro"/>
</dbReference>
<evidence type="ECO:0000259" key="2">
    <source>
        <dbReference type="PROSITE" id="PS50004"/>
    </source>
</evidence>
<dbReference type="InterPro" id="IPR000008">
    <property type="entry name" value="C2_dom"/>
</dbReference>
<evidence type="ECO:0000259" key="3">
    <source>
        <dbReference type="PROSITE" id="PS50234"/>
    </source>
</evidence>
<dbReference type="InterPro" id="IPR045052">
    <property type="entry name" value="Copine"/>
</dbReference>
<dbReference type="InterPro" id="IPR036465">
    <property type="entry name" value="vWFA_dom_sf"/>
</dbReference>
<gene>
    <name evidence="4" type="ORF">FGO68_gene6541</name>
</gene>
<name>A0A8J8NUC8_HALGN</name>
<evidence type="ECO:0000313" key="5">
    <source>
        <dbReference type="Proteomes" id="UP000785679"/>
    </source>
</evidence>
<dbReference type="SUPFAM" id="SSF49562">
    <property type="entry name" value="C2 domain (Calcium/lipid-binding domain, CaLB)"/>
    <property type="match status" value="1"/>
</dbReference>
<dbReference type="AlphaFoldDB" id="A0A8J8NUC8"/>
<dbReference type="EMBL" id="RRYP01007542">
    <property type="protein sequence ID" value="TNV80410.1"/>
    <property type="molecule type" value="Genomic_DNA"/>
</dbReference>
<comment type="caution">
    <text evidence="4">The sequence shown here is derived from an EMBL/GenBank/DDBJ whole genome shotgun (WGS) entry which is preliminary data.</text>
</comment>
<keyword evidence="5" id="KW-1185">Reference proteome</keyword>
<dbReference type="Gene3D" id="2.60.40.150">
    <property type="entry name" value="C2 domain"/>
    <property type="match status" value="1"/>
</dbReference>
<evidence type="ECO:0000313" key="4">
    <source>
        <dbReference type="EMBL" id="TNV80410.1"/>
    </source>
</evidence>
<dbReference type="CDD" id="cd04048">
    <property type="entry name" value="C2A_Copine"/>
    <property type="match status" value="1"/>
</dbReference>